<dbReference type="InterPro" id="IPR029063">
    <property type="entry name" value="SAM-dependent_MTases_sf"/>
</dbReference>
<sequence length="301" mass="34258">MVWSNVEFEGLAPEGVERTEDGYWRVKSPPSPEDLAAYYAKRYYQEARGSYEQSYSAEELRHIRGKIALRWTIVTDGRKDPGRLLDVGCGEGFVLAHGAEAGWDVRGLDFSDAGLRSQNPRMLDRLTTGDLFVNLENEIARGERYEVVWLQNVLEHVIDPLRLLERLKTLTMPGGRLVVTVPNDFSRLQHLALTTGRIDRNFWVALPDHLSYFSADSLRRVSEKTGWSCRNLLADFPVDWFLFNDQSNYVADPTKGKSAHHARIALENLILEADPPRIQNFFESLADMGMGRDLTAFLEPV</sequence>
<dbReference type="Proteomes" id="UP001337723">
    <property type="component" value="Chromosome"/>
</dbReference>
<dbReference type="CDD" id="cd02440">
    <property type="entry name" value="AdoMet_MTases"/>
    <property type="match status" value="1"/>
</dbReference>
<dbReference type="PANTHER" id="PTHR43861">
    <property type="entry name" value="TRANS-ACONITATE 2-METHYLTRANSFERASE-RELATED"/>
    <property type="match status" value="1"/>
</dbReference>
<evidence type="ECO:0008006" key="3">
    <source>
        <dbReference type="Google" id="ProtNLM"/>
    </source>
</evidence>
<dbReference type="KEGG" id="rmai:MACH21_19470"/>
<dbReference type="Pfam" id="PF13489">
    <property type="entry name" value="Methyltransf_23"/>
    <property type="match status" value="1"/>
</dbReference>
<protein>
    <recommendedName>
        <fullName evidence="3">Methyltransferase family protein</fullName>
    </recommendedName>
</protein>
<gene>
    <name evidence="1" type="ORF">MACH21_19470</name>
</gene>
<dbReference type="AlphaFoldDB" id="A0AA48KL44"/>
<evidence type="ECO:0000313" key="2">
    <source>
        <dbReference type="Proteomes" id="UP001337723"/>
    </source>
</evidence>
<dbReference type="Gene3D" id="3.40.50.150">
    <property type="entry name" value="Vaccinia Virus protein VP39"/>
    <property type="match status" value="1"/>
</dbReference>
<dbReference type="SUPFAM" id="SSF53335">
    <property type="entry name" value="S-adenosyl-L-methionine-dependent methyltransferases"/>
    <property type="match status" value="1"/>
</dbReference>
<accession>A0AA48KL44</accession>
<dbReference type="RefSeq" id="WP_338271585.1">
    <property type="nucleotide sequence ID" value="NZ_AP027266.1"/>
</dbReference>
<proteinExistence type="predicted"/>
<organism evidence="1 2">
    <name type="scientific">Roseicyclus marinus</name>
    <dbReference type="NCBI Taxonomy" id="2161673"/>
    <lineage>
        <taxon>Bacteria</taxon>
        <taxon>Pseudomonadati</taxon>
        <taxon>Pseudomonadota</taxon>
        <taxon>Alphaproteobacteria</taxon>
        <taxon>Rhodobacterales</taxon>
        <taxon>Roseobacteraceae</taxon>
        <taxon>Roseicyclus</taxon>
    </lineage>
</organism>
<dbReference type="EMBL" id="AP027266">
    <property type="protein sequence ID" value="BDW85770.1"/>
    <property type="molecule type" value="Genomic_DNA"/>
</dbReference>
<reference evidence="1 2" key="1">
    <citation type="submission" date="2023-01" db="EMBL/GenBank/DDBJ databases">
        <title>Complete genome sequence of Roseicyclus marinus strain Dej080120_10.</title>
        <authorList>
            <person name="Ueki S."/>
            <person name="Maruyama F."/>
        </authorList>
    </citation>
    <scope>NUCLEOTIDE SEQUENCE [LARGE SCALE GENOMIC DNA]</scope>
    <source>
        <strain evidence="1 2">Dej080120_10</strain>
    </source>
</reference>
<name>A0AA48KL44_9RHOB</name>
<evidence type="ECO:0000313" key="1">
    <source>
        <dbReference type="EMBL" id="BDW85770.1"/>
    </source>
</evidence>
<keyword evidence="2" id="KW-1185">Reference proteome</keyword>